<dbReference type="InterPro" id="IPR000073">
    <property type="entry name" value="AB_hydrolase_1"/>
</dbReference>
<evidence type="ECO:0000259" key="1">
    <source>
        <dbReference type="Pfam" id="PF00561"/>
    </source>
</evidence>
<gene>
    <name evidence="2" type="ORF">SAMN06296008_104163</name>
</gene>
<dbReference type="PANTHER" id="PTHR43798">
    <property type="entry name" value="MONOACYLGLYCEROL LIPASE"/>
    <property type="match status" value="1"/>
</dbReference>
<evidence type="ECO:0000313" key="2">
    <source>
        <dbReference type="EMBL" id="SMC44191.1"/>
    </source>
</evidence>
<organism evidence="2 3">
    <name type="scientific">Polynucleobacter kasalickyi</name>
    <dbReference type="NCBI Taxonomy" id="1938817"/>
    <lineage>
        <taxon>Bacteria</taxon>
        <taxon>Pseudomonadati</taxon>
        <taxon>Pseudomonadota</taxon>
        <taxon>Betaproteobacteria</taxon>
        <taxon>Burkholderiales</taxon>
        <taxon>Burkholderiaceae</taxon>
        <taxon>Polynucleobacter</taxon>
    </lineage>
</organism>
<sequence length="285" mass="32012">MTTQQHTLTANSKEPKTPMNGFFLAVEQNAQLFYVVDDHTDPWTESETVIFIHGFTESTPAWHSWVPHFSRNYRVIRFDQRGFGLSGAVEASFEYTTDLLIRDLKTLIKTVSPNKPVHLVGGKSGNICAIATALADPELIKSITMVTPAIKAPESTGWLDHIDQHGVESWARWTMGERLGSKMPKEGVEWWIHLMGQTSVSTTHAYLNWVSQVNLEPELHGIQQPVLIVGNESKRRGRAQFASYESAIPQARLEMIDVDGYHTGAVAPDQSSQVVRQFIDQFPKK</sequence>
<dbReference type="STRING" id="1938817.SAMN06296008_104163"/>
<protein>
    <submittedName>
        <fullName evidence="2">Pimeloyl-ACP methyl ester carboxylesterase</fullName>
    </submittedName>
</protein>
<proteinExistence type="predicted"/>
<name>A0A1W1Z7R8_9BURK</name>
<keyword evidence="3" id="KW-1185">Reference proteome</keyword>
<dbReference type="OrthoDB" id="9796770at2"/>
<dbReference type="EMBL" id="FWXJ01000004">
    <property type="protein sequence ID" value="SMC44191.1"/>
    <property type="molecule type" value="Genomic_DNA"/>
</dbReference>
<dbReference type="Gene3D" id="3.40.50.1820">
    <property type="entry name" value="alpha/beta hydrolase"/>
    <property type="match status" value="1"/>
</dbReference>
<evidence type="ECO:0000313" key="3">
    <source>
        <dbReference type="Proteomes" id="UP000192708"/>
    </source>
</evidence>
<reference evidence="2 3" key="1">
    <citation type="submission" date="2017-04" db="EMBL/GenBank/DDBJ databases">
        <authorList>
            <person name="Afonso C.L."/>
            <person name="Miller P.J."/>
            <person name="Scott M.A."/>
            <person name="Spackman E."/>
            <person name="Goraichik I."/>
            <person name="Dimitrov K.M."/>
            <person name="Suarez D.L."/>
            <person name="Swayne D.E."/>
        </authorList>
    </citation>
    <scope>NUCLEOTIDE SEQUENCE [LARGE SCALE GENOMIC DNA]</scope>
    <source>
        <strain evidence="2 3">VK13</strain>
    </source>
</reference>
<dbReference type="Pfam" id="PF00561">
    <property type="entry name" value="Abhydrolase_1"/>
    <property type="match status" value="1"/>
</dbReference>
<dbReference type="SUPFAM" id="SSF53474">
    <property type="entry name" value="alpha/beta-Hydrolases"/>
    <property type="match status" value="1"/>
</dbReference>
<feature type="domain" description="AB hydrolase-1" evidence="1">
    <location>
        <begin position="48"/>
        <end position="178"/>
    </location>
</feature>
<dbReference type="RefSeq" id="WP_084283124.1">
    <property type="nucleotide sequence ID" value="NZ_FWXJ01000004.1"/>
</dbReference>
<dbReference type="AlphaFoldDB" id="A0A1W1Z7R8"/>
<accession>A0A1W1Z7R8</accession>
<dbReference type="InterPro" id="IPR029058">
    <property type="entry name" value="AB_hydrolase_fold"/>
</dbReference>
<dbReference type="Proteomes" id="UP000192708">
    <property type="component" value="Unassembled WGS sequence"/>
</dbReference>
<dbReference type="InterPro" id="IPR050266">
    <property type="entry name" value="AB_hydrolase_sf"/>
</dbReference>